<sequence length="119" mass="12969">MAGQDRQGTRGHPAPLACPDRGQQRRPGAIADAGARQAAGRGPRRTELRVVVRGMVCRGSQARLRRRAAAHPQRPAHAGHPPAGRRVRGHHRVEFPVGARHAQGQPRAGRRLHRRAQAL</sequence>
<dbReference type="EMBL" id="JAANIU010010036">
    <property type="protein sequence ID" value="KAG1532262.1"/>
    <property type="molecule type" value="Genomic_DNA"/>
</dbReference>
<accession>A0A9P6XU89</accession>
<feature type="compositionally biased region" description="Basic residues" evidence="1">
    <location>
        <begin position="108"/>
        <end position="119"/>
    </location>
</feature>
<organism evidence="2 3">
    <name type="scientific">Rhizopus delemar</name>
    <dbReference type="NCBI Taxonomy" id="936053"/>
    <lineage>
        <taxon>Eukaryota</taxon>
        <taxon>Fungi</taxon>
        <taxon>Fungi incertae sedis</taxon>
        <taxon>Mucoromycota</taxon>
        <taxon>Mucoromycotina</taxon>
        <taxon>Mucoromycetes</taxon>
        <taxon>Mucorales</taxon>
        <taxon>Mucorineae</taxon>
        <taxon>Rhizopodaceae</taxon>
        <taxon>Rhizopus</taxon>
    </lineage>
</organism>
<protein>
    <submittedName>
        <fullName evidence="2">Uncharacterized protein</fullName>
    </submittedName>
</protein>
<proteinExistence type="predicted"/>
<dbReference type="Proteomes" id="UP000740926">
    <property type="component" value="Unassembled WGS sequence"/>
</dbReference>
<feature type="compositionally biased region" description="Low complexity" evidence="1">
    <location>
        <begin position="70"/>
        <end position="82"/>
    </location>
</feature>
<feature type="region of interest" description="Disordered" evidence="1">
    <location>
        <begin position="1"/>
        <end position="46"/>
    </location>
</feature>
<keyword evidence="3" id="KW-1185">Reference proteome</keyword>
<dbReference type="AlphaFoldDB" id="A0A9P6XU89"/>
<evidence type="ECO:0000256" key="1">
    <source>
        <dbReference type="SAM" id="MobiDB-lite"/>
    </source>
</evidence>
<name>A0A9P6XU89_9FUNG</name>
<gene>
    <name evidence="2" type="ORF">G6F50_016283</name>
</gene>
<reference evidence="2 3" key="1">
    <citation type="journal article" date="2020" name="Microb. Genom.">
        <title>Genetic diversity of clinical and environmental Mucorales isolates obtained from an investigation of mucormycosis cases among solid organ transplant recipients.</title>
        <authorList>
            <person name="Nguyen M.H."/>
            <person name="Kaul D."/>
            <person name="Muto C."/>
            <person name="Cheng S.J."/>
            <person name="Richter R.A."/>
            <person name="Bruno V.M."/>
            <person name="Liu G."/>
            <person name="Beyhan S."/>
            <person name="Sundermann A.J."/>
            <person name="Mounaud S."/>
            <person name="Pasculle A.W."/>
            <person name="Nierman W.C."/>
            <person name="Driscoll E."/>
            <person name="Cumbie R."/>
            <person name="Clancy C.J."/>
            <person name="Dupont C.L."/>
        </authorList>
    </citation>
    <scope>NUCLEOTIDE SEQUENCE [LARGE SCALE GENOMIC DNA]</scope>
    <source>
        <strain evidence="2 3">GL24</strain>
    </source>
</reference>
<evidence type="ECO:0000313" key="3">
    <source>
        <dbReference type="Proteomes" id="UP000740926"/>
    </source>
</evidence>
<feature type="compositionally biased region" description="Low complexity" evidence="1">
    <location>
        <begin position="28"/>
        <end position="41"/>
    </location>
</feature>
<feature type="region of interest" description="Disordered" evidence="1">
    <location>
        <begin position="62"/>
        <end position="119"/>
    </location>
</feature>
<evidence type="ECO:0000313" key="2">
    <source>
        <dbReference type="EMBL" id="KAG1532262.1"/>
    </source>
</evidence>
<comment type="caution">
    <text evidence="2">The sequence shown here is derived from an EMBL/GenBank/DDBJ whole genome shotgun (WGS) entry which is preliminary data.</text>
</comment>